<evidence type="ECO:0000256" key="4">
    <source>
        <dbReference type="ARBA" id="ARBA00023187"/>
    </source>
</evidence>
<evidence type="ECO:0000256" key="1">
    <source>
        <dbReference type="ARBA" id="ARBA00004123"/>
    </source>
</evidence>
<dbReference type="GO" id="GO:0005634">
    <property type="term" value="C:nucleus"/>
    <property type="evidence" value="ECO:0007669"/>
    <property type="project" value="UniProtKB-SubCell"/>
</dbReference>
<dbReference type="ExpressionAtlas" id="A0A2K3MP46">
    <property type="expression patterns" value="baseline"/>
</dbReference>
<evidence type="ECO:0000313" key="8">
    <source>
        <dbReference type="Proteomes" id="UP000236291"/>
    </source>
</evidence>
<evidence type="ECO:0000256" key="2">
    <source>
        <dbReference type="ARBA" id="ARBA00008371"/>
    </source>
</evidence>
<comment type="similarity">
    <text evidence="2">Belongs to the vir family.</text>
</comment>
<dbReference type="InterPro" id="IPR026736">
    <property type="entry name" value="Virilizer"/>
</dbReference>
<dbReference type="GO" id="GO:0003723">
    <property type="term" value="F:RNA binding"/>
    <property type="evidence" value="ECO:0007669"/>
    <property type="project" value="TreeGrafter"/>
</dbReference>
<keyword evidence="4" id="KW-0508">mRNA splicing</keyword>
<evidence type="ECO:0000256" key="5">
    <source>
        <dbReference type="ARBA" id="ARBA00023242"/>
    </source>
</evidence>
<dbReference type="GO" id="GO:0006397">
    <property type="term" value="P:mRNA processing"/>
    <property type="evidence" value="ECO:0007669"/>
    <property type="project" value="UniProtKB-KW"/>
</dbReference>
<proteinExistence type="inferred from homology"/>
<dbReference type="PANTHER" id="PTHR23185">
    <property type="entry name" value="PROTEIN VIRILIZER HOMOLOG"/>
    <property type="match status" value="1"/>
</dbReference>
<organism evidence="7 8">
    <name type="scientific">Trifolium pratense</name>
    <name type="common">Red clover</name>
    <dbReference type="NCBI Taxonomy" id="57577"/>
    <lineage>
        <taxon>Eukaryota</taxon>
        <taxon>Viridiplantae</taxon>
        <taxon>Streptophyta</taxon>
        <taxon>Embryophyta</taxon>
        <taxon>Tracheophyta</taxon>
        <taxon>Spermatophyta</taxon>
        <taxon>Magnoliopsida</taxon>
        <taxon>eudicotyledons</taxon>
        <taxon>Gunneridae</taxon>
        <taxon>Pentapetalae</taxon>
        <taxon>rosids</taxon>
        <taxon>fabids</taxon>
        <taxon>Fabales</taxon>
        <taxon>Fabaceae</taxon>
        <taxon>Papilionoideae</taxon>
        <taxon>50 kb inversion clade</taxon>
        <taxon>NPAAA clade</taxon>
        <taxon>Hologalegina</taxon>
        <taxon>IRL clade</taxon>
        <taxon>Trifolieae</taxon>
        <taxon>Trifolium</taxon>
    </lineage>
</organism>
<protein>
    <submittedName>
        <fullName evidence="7">Embryo defective 2016 protein</fullName>
    </submittedName>
</protein>
<dbReference type="STRING" id="57577.A0A2K3MP46"/>
<reference evidence="7 8" key="2">
    <citation type="journal article" date="2017" name="Front. Plant Sci.">
        <title>Gene Classification and Mining of Molecular Markers Useful in Red Clover (Trifolium pratense) Breeding.</title>
        <authorList>
            <person name="Istvanek J."/>
            <person name="Dluhosova J."/>
            <person name="Dluhos P."/>
            <person name="Patkova L."/>
            <person name="Nedelnik J."/>
            <person name="Repkova J."/>
        </authorList>
    </citation>
    <scope>NUCLEOTIDE SEQUENCE [LARGE SCALE GENOMIC DNA]</scope>
    <source>
        <strain evidence="8">cv. Tatra</strain>
        <tissue evidence="7">Young leaves</tissue>
    </source>
</reference>
<dbReference type="GO" id="GO:0008380">
    <property type="term" value="P:RNA splicing"/>
    <property type="evidence" value="ECO:0007669"/>
    <property type="project" value="UniProtKB-KW"/>
</dbReference>
<accession>A0A2K3MP46</accession>
<keyword evidence="3" id="KW-0507">mRNA processing</keyword>
<dbReference type="AlphaFoldDB" id="A0A2K3MP46"/>
<evidence type="ECO:0000313" key="7">
    <source>
        <dbReference type="EMBL" id="PNX92577.1"/>
    </source>
</evidence>
<evidence type="ECO:0000259" key="6">
    <source>
        <dbReference type="Pfam" id="PF15912"/>
    </source>
</evidence>
<name>A0A2K3MP46_TRIPR</name>
<comment type="subcellular location">
    <subcellularLocation>
        <location evidence="1">Nucleus</location>
    </subcellularLocation>
</comment>
<reference evidence="7 8" key="1">
    <citation type="journal article" date="2014" name="Am. J. Bot.">
        <title>Genome assembly and annotation for red clover (Trifolium pratense; Fabaceae).</title>
        <authorList>
            <person name="Istvanek J."/>
            <person name="Jaros M."/>
            <person name="Krenek A."/>
            <person name="Repkova J."/>
        </authorList>
    </citation>
    <scope>NUCLEOTIDE SEQUENCE [LARGE SCALE GENOMIC DNA]</scope>
    <source>
        <strain evidence="8">cv. Tatra</strain>
        <tissue evidence="7">Young leaves</tissue>
    </source>
</reference>
<sequence>MGRPEPCVLFSHTFVHTHLDEYVDEVVFSEPVVVSACEVLEQSATSVAQAVPLVGATSPPSFAIEVFVHCEGETRFRRLCQPFLYSQSSSNVLEVEAVVTSHLVVRGSYRSLSLLIYGNTAEDLGQFNIEFDDNALTDLVDSTEEKLEDLPLALHSTNFDIEDSRSSLSVLSIPVPVADISLEVKLFLQLMLKILELSEVGDNEHIEDDGHKVVSTVVSAISSYISGDICESISGRYQIGKKAEKFEELHNVVNKARKELTVVYKVFRQKIGSESSECSELETEILDSKTLVDMFNQINHFRLPSSSIGDHFLSRSEHALLGLSMAYLLCSGRESCFQFVNSGGMQQIEMFFSKDGQNSTTITLLLLGVVERATRYSVGCEGFLGWWPREDESIPSGVSEGYSHLLKLILSKPRHDVASLATYLLHRLRLYEVASRYESAVLSVLGNTSTFGRVTDVTLNMLSSAEVLLRKLLKLINSRGPIEDPSPVASASRSLITGQTDGLLSYKTTSNLISSSSCCFSDWDIDSHLLGLLKERGFLSLSTALLSSSVLRVERGHAMEMFMDVTSSIEAVILSFLYCRSGLIFLLQDPELSSTLIRAFRGGHHGNKEDSIPLRYASVLISKGFFCSPVEIGTIIGMHLKMVNVIDCLLSTNPQSEEFLWVVWELSALSRSDCGRQALFSFGNFPE</sequence>
<dbReference type="InterPro" id="IPR031801">
    <property type="entry name" value="VIR_N"/>
</dbReference>
<dbReference type="PANTHER" id="PTHR23185:SF0">
    <property type="entry name" value="PROTEIN VIRILIZER HOMOLOG"/>
    <property type="match status" value="1"/>
</dbReference>
<evidence type="ECO:0000256" key="3">
    <source>
        <dbReference type="ARBA" id="ARBA00022664"/>
    </source>
</evidence>
<dbReference type="EMBL" id="ASHM01010724">
    <property type="protein sequence ID" value="PNX92577.1"/>
    <property type="molecule type" value="Genomic_DNA"/>
</dbReference>
<dbReference type="Pfam" id="PF15912">
    <property type="entry name" value="VIR_N"/>
    <property type="match status" value="1"/>
</dbReference>
<dbReference type="GO" id="GO:0036396">
    <property type="term" value="C:RNA N6-methyladenosine methyltransferase complex"/>
    <property type="evidence" value="ECO:0007669"/>
    <property type="project" value="TreeGrafter"/>
</dbReference>
<feature type="non-terminal residue" evidence="7">
    <location>
        <position position="687"/>
    </location>
</feature>
<dbReference type="Proteomes" id="UP000236291">
    <property type="component" value="Unassembled WGS sequence"/>
</dbReference>
<gene>
    <name evidence="7" type="ORF">L195_g015717</name>
</gene>
<feature type="domain" description="Virilizer N-terminal" evidence="6">
    <location>
        <begin position="8"/>
        <end position="121"/>
    </location>
</feature>
<comment type="caution">
    <text evidence="7">The sequence shown here is derived from an EMBL/GenBank/DDBJ whole genome shotgun (WGS) entry which is preliminary data.</text>
</comment>
<keyword evidence="5" id="KW-0539">Nucleus</keyword>